<dbReference type="EMBL" id="VJZT01000038">
    <property type="protein sequence ID" value="TRX34734.1"/>
    <property type="molecule type" value="Genomic_DNA"/>
</dbReference>
<evidence type="ECO:0000256" key="1">
    <source>
        <dbReference type="ARBA" id="ARBA00022729"/>
    </source>
</evidence>
<dbReference type="OrthoDB" id="9811934at2"/>
<dbReference type="RefSeq" id="WP_144257733.1">
    <property type="nucleotide sequence ID" value="NZ_VJZT01000038.1"/>
</dbReference>
<accession>A0A553DPL5</accession>
<comment type="caution">
    <text evidence="2">The sequence shown here is derived from an EMBL/GenBank/DDBJ whole genome shotgun (WGS) entry which is preliminary data.</text>
</comment>
<dbReference type="NCBIfam" id="TIGR04183">
    <property type="entry name" value="Por_Secre_tail"/>
    <property type="match status" value="1"/>
</dbReference>
<reference evidence="2 3" key="1">
    <citation type="submission" date="2019-07" db="EMBL/GenBank/DDBJ databases">
        <title>Novel species of Flavobacterium.</title>
        <authorList>
            <person name="Liu Q."/>
            <person name="Xin Y.-H."/>
        </authorList>
    </citation>
    <scope>NUCLEOTIDE SEQUENCE [LARGE SCALE GENOMIC DNA]</scope>
    <source>
        <strain evidence="2 3">LB1R34</strain>
    </source>
</reference>
<gene>
    <name evidence="2" type="ORF">FNW21_15895</name>
</gene>
<organism evidence="2 3">
    <name type="scientific">Flavobacterium restrictum</name>
    <dbReference type="NCBI Taxonomy" id="2594428"/>
    <lineage>
        <taxon>Bacteria</taxon>
        <taxon>Pseudomonadati</taxon>
        <taxon>Bacteroidota</taxon>
        <taxon>Flavobacteriia</taxon>
        <taxon>Flavobacteriales</taxon>
        <taxon>Flavobacteriaceae</taxon>
        <taxon>Flavobacterium</taxon>
    </lineage>
</organism>
<evidence type="ECO:0000313" key="2">
    <source>
        <dbReference type="EMBL" id="TRX34734.1"/>
    </source>
</evidence>
<feature type="non-terminal residue" evidence="2">
    <location>
        <position position="1"/>
    </location>
</feature>
<proteinExistence type="predicted"/>
<dbReference type="Proteomes" id="UP000316371">
    <property type="component" value="Unassembled WGS sequence"/>
</dbReference>
<dbReference type="InterPro" id="IPR026444">
    <property type="entry name" value="Secre_tail"/>
</dbReference>
<keyword evidence="3" id="KW-1185">Reference proteome</keyword>
<protein>
    <submittedName>
        <fullName evidence="2">T9SS type A sorting domain-containing protein</fullName>
    </submittedName>
</protein>
<evidence type="ECO:0000313" key="3">
    <source>
        <dbReference type="Proteomes" id="UP000316371"/>
    </source>
</evidence>
<name>A0A553DPL5_9FLAO</name>
<dbReference type="AlphaFoldDB" id="A0A553DPL5"/>
<sequence length="51" mass="5548">VDLAGRILQQFAISSRTVPVDMSRYPDGIYVVNIKTNVQSDGVKVIKKGGN</sequence>
<keyword evidence="1" id="KW-0732">Signal</keyword>